<evidence type="ECO:0000313" key="1">
    <source>
        <dbReference type="EMBL" id="ABG32694.1"/>
    </source>
</evidence>
<accession>Q163Z9</accession>
<protein>
    <submittedName>
        <fullName evidence="1">Uncharacterized protein</fullName>
    </submittedName>
</protein>
<dbReference type="STRING" id="375451.RD1_3189"/>
<organism evidence="1 2">
    <name type="scientific">Roseobacter denitrificans (strain ATCC 33942 / OCh 114)</name>
    <name type="common">Erythrobacter sp. (strain OCh 114)</name>
    <name type="synonym">Roseobacter denitrificans</name>
    <dbReference type="NCBI Taxonomy" id="375451"/>
    <lineage>
        <taxon>Bacteria</taxon>
        <taxon>Pseudomonadati</taxon>
        <taxon>Pseudomonadota</taxon>
        <taxon>Alphaproteobacteria</taxon>
        <taxon>Rhodobacterales</taxon>
        <taxon>Roseobacteraceae</taxon>
        <taxon>Roseobacter</taxon>
    </lineage>
</organism>
<reference evidence="1 2" key="1">
    <citation type="journal article" date="2007" name="J. Bacteriol.">
        <title>The complete genome sequence of Roseobacter denitrificans reveals a mixotrophic rather than photosynthetic metabolism.</title>
        <authorList>
            <person name="Swingley W.D."/>
            <person name="Sadekar S."/>
            <person name="Mastrian S.D."/>
            <person name="Matthies H.J."/>
            <person name="Hao J."/>
            <person name="Ramos H."/>
            <person name="Acharya C.R."/>
            <person name="Conrad A.L."/>
            <person name="Taylor H.L."/>
            <person name="Dejesa L.C."/>
            <person name="Shah M.K."/>
            <person name="O'huallachain M.E."/>
            <person name="Lince M.T."/>
            <person name="Blankenship R.E."/>
            <person name="Beatty J.T."/>
            <person name="Touchman J.W."/>
        </authorList>
    </citation>
    <scope>NUCLEOTIDE SEQUENCE [LARGE SCALE GENOMIC DNA]</scope>
    <source>
        <strain evidence="2">ATCC 33942 / OCh 114</strain>
    </source>
</reference>
<dbReference type="KEGG" id="rde:RD1_3189"/>
<sequence>MIAVFRVTRQSVARTLGRPHANARDESSDFGWYWVLLGLCEIP</sequence>
<dbReference type="EMBL" id="CP000362">
    <property type="protein sequence ID" value="ABG32694.1"/>
    <property type="molecule type" value="Genomic_DNA"/>
</dbReference>
<evidence type="ECO:0000313" key="2">
    <source>
        <dbReference type="Proteomes" id="UP000007029"/>
    </source>
</evidence>
<dbReference type="HOGENOM" id="CLU_3238991_0_0_5"/>
<keyword evidence="2" id="KW-1185">Reference proteome</keyword>
<dbReference type="Proteomes" id="UP000007029">
    <property type="component" value="Chromosome"/>
</dbReference>
<name>Q163Z9_ROSDO</name>
<proteinExistence type="predicted"/>
<gene>
    <name evidence="1" type="ordered locus">RD1_3189</name>
</gene>
<dbReference type="AlphaFoldDB" id="Q163Z9"/>